<dbReference type="RefSeq" id="WP_378233345.1">
    <property type="nucleotide sequence ID" value="NZ_JADBEJ010000005.1"/>
</dbReference>
<gene>
    <name evidence="2" type="ORF">H4W30_004420</name>
</gene>
<reference evidence="2 3" key="1">
    <citation type="submission" date="2020-10" db="EMBL/GenBank/DDBJ databases">
        <title>Sequencing the genomes of 1000 actinobacteria strains.</title>
        <authorList>
            <person name="Klenk H.-P."/>
        </authorList>
    </citation>
    <scope>NUCLEOTIDE SEQUENCE [LARGE SCALE GENOMIC DNA]</scope>
    <source>
        <strain evidence="2 3">DSM 46661</strain>
    </source>
</reference>
<proteinExistence type="predicted"/>
<feature type="region of interest" description="Disordered" evidence="1">
    <location>
        <begin position="1"/>
        <end position="55"/>
    </location>
</feature>
<keyword evidence="3" id="KW-1185">Reference proteome</keyword>
<name>A0ABR9LAP0_9PSEU</name>
<feature type="compositionally biased region" description="Basic and acidic residues" evidence="1">
    <location>
        <begin position="35"/>
        <end position="55"/>
    </location>
</feature>
<organism evidence="2 3">
    <name type="scientific">Amycolatopsis roodepoortensis</name>
    <dbReference type="NCBI Taxonomy" id="700274"/>
    <lineage>
        <taxon>Bacteria</taxon>
        <taxon>Bacillati</taxon>
        <taxon>Actinomycetota</taxon>
        <taxon>Actinomycetes</taxon>
        <taxon>Pseudonocardiales</taxon>
        <taxon>Pseudonocardiaceae</taxon>
        <taxon>Amycolatopsis</taxon>
    </lineage>
</organism>
<sequence length="55" mass="6084">MSTHGGVDARAGKAHLSQRARELRIAGRSSMSKNELVKALEKASRRETARARRSH</sequence>
<evidence type="ECO:0000313" key="2">
    <source>
        <dbReference type="EMBL" id="MBE1577360.1"/>
    </source>
</evidence>
<comment type="caution">
    <text evidence="2">The sequence shown here is derived from an EMBL/GenBank/DDBJ whole genome shotgun (WGS) entry which is preliminary data.</text>
</comment>
<evidence type="ECO:0008006" key="4">
    <source>
        <dbReference type="Google" id="ProtNLM"/>
    </source>
</evidence>
<accession>A0ABR9LAP0</accession>
<dbReference type="Proteomes" id="UP000656548">
    <property type="component" value="Unassembled WGS sequence"/>
</dbReference>
<protein>
    <recommendedName>
        <fullName evidence="4">Rho termination factor N-terminal domain-containing protein</fullName>
    </recommendedName>
</protein>
<evidence type="ECO:0000313" key="3">
    <source>
        <dbReference type="Proteomes" id="UP000656548"/>
    </source>
</evidence>
<evidence type="ECO:0000256" key="1">
    <source>
        <dbReference type="SAM" id="MobiDB-lite"/>
    </source>
</evidence>
<dbReference type="EMBL" id="JADBEJ010000005">
    <property type="protein sequence ID" value="MBE1577360.1"/>
    <property type="molecule type" value="Genomic_DNA"/>
</dbReference>